<dbReference type="Pfam" id="PF00069">
    <property type="entry name" value="Pkinase"/>
    <property type="match status" value="1"/>
</dbReference>
<feature type="domain" description="Protein kinase" evidence="18">
    <location>
        <begin position="757"/>
        <end position="1016"/>
    </location>
</feature>
<keyword evidence="11" id="KW-0862">Zinc</keyword>
<evidence type="ECO:0000259" key="18">
    <source>
        <dbReference type="PROSITE" id="PS50011"/>
    </source>
</evidence>
<keyword evidence="7" id="KW-0677">Repeat</keyword>
<dbReference type="InterPro" id="IPR000719">
    <property type="entry name" value="Prot_kinase_dom"/>
</dbReference>
<keyword evidence="5" id="KW-0808">Transferase</keyword>
<dbReference type="CDD" id="cd11620">
    <property type="entry name" value="HR1_PKC-like_2_fungi"/>
    <property type="match status" value="1"/>
</dbReference>
<dbReference type="FunFam" id="3.30.200.20:FF:000103">
    <property type="entry name" value="Protein kinase C"/>
    <property type="match status" value="1"/>
</dbReference>
<dbReference type="SUPFAM" id="SSF57889">
    <property type="entry name" value="Cysteine-rich domain"/>
    <property type="match status" value="2"/>
</dbReference>
<dbReference type="Gene3D" id="3.30.60.20">
    <property type="match status" value="2"/>
</dbReference>
<evidence type="ECO:0000256" key="10">
    <source>
        <dbReference type="ARBA" id="ARBA00022777"/>
    </source>
</evidence>
<dbReference type="GO" id="GO:0009272">
    <property type="term" value="P:fungal-type cell wall biogenesis"/>
    <property type="evidence" value="ECO:0007669"/>
    <property type="project" value="InterPro"/>
</dbReference>
<dbReference type="InterPro" id="IPR036274">
    <property type="entry name" value="HR1_rpt_sf"/>
</dbReference>
<sequence>MKNATTNQEVLRRLDAKIRDSEANLIYFEETLQNLQAKKRGPDPSADPRTSMGAGMPPASQRWATDRDRSLPLPPDDGTPIAAMTKKNYTNLGAIPSIIILLTHLQILHWLHSDLLKADTPHSNARITKMIHLLETKLRTEQQYKRGTEKMIQLYTAEGDKKSRIEAEGKRFESENKIQLLQQALKRYKSLYIMDDEEDDTTEGEHRKENLKKPMSGKLTISITGAKHIEHPTLQQAGARRAGKTPAYETTVVIRIEGTPRAQSHPSRTDRWNEDFSIDVDKANEIEIALYDKAVGSPATQPPTPVGFLWMRISDIVEAQRRQKVEMEVGQGGWVTAGAMPGGGSMGQARPGMGGMGGMGGGDMTIAPLGGAPSGGAGPIQEGISGVFTIEPEGALAMTVSFVKENVRKRPFDGVPGGLGRQGAVRMRKGEVHEMNGHQFVQRQFYQLMQCAYCSEFFVNAGYQCEDCRYCCHRKCYPKVVTKCISKSNVDEDPDDAKINHRIPHRFETMTNLSTNWCCHCGYMLPLGRKNFKKCTECDLTCHATCAHLVPYFCGMSMANASALINSMRDIRSHQQHRPPRAQHANQPSFSHQTSSSQSGIIYDPEKQPTSPTAQIETGMAGLGLGRPQDDYGPGPGQPPKPPQYAPGANQALYGPGAAQVPLPGSPGPAKRTSGGYDPYSGQPGGYSQPPPPRPPNMPSPAPPQARPDQYSRPPPQQPPPPQQQVQYQQPPPQQQPPPPQQQLASSKKRSVGLNDFNFLAVLGKGNFGKVMLAEEKKTNALYAIKVLKKEFVIDHDEVESTRSEKRVFLAAARERHPFLLGLHSCFQTETRIYFVMEYVSGGDLMLHIQRKQFSLRQAKFYACEVLLALEYFHSQGIIYRDLKLDNILLTLDGHVKVADYGLCKENMEYGQTTSTFCGTPEFMAPEILLEQRYGRAVDWWAFGVLTYEMLLGQSPFRGDDEDEIFDAILEDEPLYPITMPRDAVSILQRLLTRDPAKRLGSGPTDAEEIKAHPFFNAVNFDDVLHKRIPPPYYPTITSAHDTSNFDTEFTREQPTLTPVHGQLSAADQAQFQGFSWQGCLLGRHLDGLYNYLFS</sequence>
<evidence type="ECO:0000313" key="23">
    <source>
        <dbReference type="Proteomes" id="UP000383932"/>
    </source>
</evidence>
<dbReference type="SMART" id="SM00742">
    <property type="entry name" value="Hr1"/>
    <property type="match status" value="1"/>
</dbReference>
<dbReference type="PROSITE" id="PS50081">
    <property type="entry name" value="ZF_DAG_PE_2"/>
    <property type="match status" value="2"/>
</dbReference>
<dbReference type="EMBL" id="SSOP01000005">
    <property type="protein sequence ID" value="KAB5595941.1"/>
    <property type="molecule type" value="Genomic_DNA"/>
</dbReference>
<dbReference type="GO" id="GO:0007165">
    <property type="term" value="P:signal transduction"/>
    <property type="evidence" value="ECO:0007669"/>
    <property type="project" value="InterPro"/>
</dbReference>
<dbReference type="InterPro" id="IPR000008">
    <property type="entry name" value="C2_dom"/>
</dbReference>
<dbReference type="AlphaFoldDB" id="A0A5N5QWF7"/>
<dbReference type="FunFam" id="3.30.60.20:FF:000034">
    <property type="entry name" value="Protein kinase C"/>
    <property type="match status" value="1"/>
</dbReference>
<dbReference type="SMART" id="SM00109">
    <property type="entry name" value="C1"/>
    <property type="match status" value="2"/>
</dbReference>
<gene>
    <name evidence="22" type="ORF">CTheo_705</name>
</gene>
<evidence type="ECO:0000259" key="20">
    <source>
        <dbReference type="PROSITE" id="PS51285"/>
    </source>
</evidence>
<keyword evidence="3" id="KW-0723">Serine/threonine-protein kinase</keyword>
<evidence type="ECO:0000256" key="16">
    <source>
        <dbReference type="PROSITE-ProRule" id="PRU10141"/>
    </source>
</evidence>
<feature type="compositionally biased region" description="Pro residues" evidence="17">
    <location>
        <begin position="713"/>
        <end position="723"/>
    </location>
</feature>
<dbReference type="CDD" id="cd20822">
    <property type="entry name" value="C1_ScPKC1-like_rpt1"/>
    <property type="match status" value="1"/>
</dbReference>
<feature type="domain" description="REM-1" evidence="21">
    <location>
        <begin position="117"/>
        <end position="194"/>
    </location>
</feature>
<dbReference type="CDD" id="cd05570">
    <property type="entry name" value="STKc_PKC"/>
    <property type="match status" value="1"/>
</dbReference>
<evidence type="ECO:0000256" key="2">
    <source>
        <dbReference type="ARBA" id="ARBA00012429"/>
    </source>
</evidence>
<dbReference type="PROSITE" id="PS51860">
    <property type="entry name" value="REM_1"/>
    <property type="match status" value="1"/>
</dbReference>
<dbReference type="OrthoDB" id="63267at2759"/>
<dbReference type="InterPro" id="IPR011072">
    <property type="entry name" value="HR1_rho-bd"/>
</dbReference>
<dbReference type="InterPro" id="IPR002219">
    <property type="entry name" value="PKC_DAG/PE"/>
</dbReference>
<feature type="region of interest" description="Disordered" evidence="17">
    <location>
        <begin position="36"/>
        <end position="79"/>
    </location>
</feature>
<feature type="domain" description="Phorbol-ester/DAG-type" evidence="19">
    <location>
        <begin position="504"/>
        <end position="554"/>
    </location>
</feature>
<dbReference type="InterPro" id="IPR046349">
    <property type="entry name" value="C1-like_sf"/>
</dbReference>
<keyword evidence="12 16" id="KW-0067">ATP-binding</keyword>
<comment type="caution">
    <text evidence="22">The sequence shown here is derived from an EMBL/GenBank/DDBJ whole genome shotgun (WGS) entry which is preliminary data.</text>
</comment>
<dbReference type="GO" id="GO:0008270">
    <property type="term" value="F:zinc ion binding"/>
    <property type="evidence" value="ECO:0007669"/>
    <property type="project" value="UniProtKB-KW"/>
</dbReference>
<keyword evidence="4" id="KW-0597">Phosphoprotein</keyword>
<evidence type="ECO:0000256" key="7">
    <source>
        <dbReference type="ARBA" id="ARBA00022737"/>
    </source>
</evidence>
<keyword evidence="23" id="KW-1185">Reference proteome</keyword>
<evidence type="ECO:0000256" key="11">
    <source>
        <dbReference type="ARBA" id="ARBA00022833"/>
    </source>
</evidence>
<dbReference type="Pfam" id="PF00433">
    <property type="entry name" value="Pkinase_C"/>
    <property type="match status" value="1"/>
</dbReference>
<dbReference type="GO" id="GO:0005524">
    <property type="term" value="F:ATP binding"/>
    <property type="evidence" value="ECO:0007669"/>
    <property type="project" value="UniProtKB-UniRule"/>
</dbReference>
<dbReference type="SMART" id="SM00133">
    <property type="entry name" value="S_TK_X"/>
    <property type="match status" value="1"/>
</dbReference>
<evidence type="ECO:0000256" key="13">
    <source>
        <dbReference type="ARBA" id="ARBA00047272"/>
    </source>
</evidence>
<feature type="compositionally biased region" description="Low complexity" evidence="17">
    <location>
        <begin position="587"/>
        <end position="599"/>
    </location>
</feature>
<dbReference type="SMART" id="SM00239">
    <property type="entry name" value="C2"/>
    <property type="match status" value="1"/>
</dbReference>
<dbReference type="Gene3D" id="1.10.510.10">
    <property type="entry name" value="Transferase(Phosphotransferase) domain 1"/>
    <property type="match status" value="1"/>
</dbReference>
<dbReference type="PANTHER" id="PTHR24351">
    <property type="entry name" value="RIBOSOMAL PROTEIN S6 KINASE"/>
    <property type="match status" value="1"/>
</dbReference>
<feature type="compositionally biased region" description="Pro residues" evidence="17">
    <location>
        <begin position="689"/>
        <end position="706"/>
    </location>
</feature>
<dbReference type="SUPFAM" id="SSF46585">
    <property type="entry name" value="HR1 repeat"/>
    <property type="match status" value="1"/>
</dbReference>
<feature type="binding site" evidence="16">
    <location>
        <position position="786"/>
    </location>
    <ligand>
        <name>ATP</name>
        <dbReference type="ChEBI" id="CHEBI:30616"/>
    </ligand>
</feature>
<dbReference type="InterPro" id="IPR008271">
    <property type="entry name" value="Ser/Thr_kinase_AS"/>
</dbReference>
<dbReference type="InterPro" id="IPR037312">
    <property type="entry name" value="PKC-like_HR1"/>
</dbReference>
<dbReference type="CDD" id="cd20823">
    <property type="entry name" value="C1_ScPKC1-like_rpt2"/>
    <property type="match status" value="1"/>
</dbReference>
<evidence type="ECO:0000256" key="6">
    <source>
        <dbReference type="ARBA" id="ARBA00022723"/>
    </source>
</evidence>
<feature type="region of interest" description="Disordered" evidence="17">
    <location>
        <begin position="571"/>
        <end position="749"/>
    </location>
</feature>
<dbReference type="InterPro" id="IPR011009">
    <property type="entry name" value="Kinase-like_dom_sf"/>
</dbReference>
<dbReference type="Proteomes" id="UP000383932">
    <property type="component" value="Unassembled WGS sequence"/>
</dbReference>
<dbReference type="PROSITE" id="PS50011">
    <property type="entry name" value="PROTEIN_KINASE_DOM"/>
    <property type="match status" value="1"/>
</dbReference>
<dbReference type="PROSITE" id="PS51285">
    <property type="entry name" value="AGC_KINASE_CTER"/>
    <property type="match status" value="1"/>
</dbReference>
<dbReference type="InterPro" id="IPR000961">
    <property type="entry name" value="AGC-kinase_C"/>
</dbReference>
<keyword evidence="10 22" id="KW-0418">Kinase</keyword>
<dbReference type="SMART" id="SM00220">
    <property type="entry name" value="S_TKc"/>
    <property type="match status" value="1"/>
</dbReference>
<feature type="compositionally biased region" description="Low complexity" evidence="17">
    <location>
        <begin position="679"/>
        <end position="688"/>
    </location>
</feature>
<keyword evidence="9" id="KW-0863">Zinc-finger</keyword>
<evidence type="ECO:0000256" key="3">
    <source>
        <dbReference type="ARBA" id="ARBA00022527"/>
    </source>
</evidence>
<name>A0A5N5QWF7_9AGAM</name>
<evidence type="ECO:0000256" key="15">
    <source>
        <dbReference type="PROSITE-ProRule" id="PRU01207"/>
    </source>
</evidence>
<dbReference type="PROSITE" id="PS00479">
    <property type="entry name" value="ZF_DAG_PE_1"/>
    <property type="match status" value="1"/>
</dbReference>
<dbReference type="Pfam" id="PF00130">
    <property type="entry name" value="C1_1"/>
    <property type="match status" value="2"/>
</dbReference>
<dbReference type="SUPFAM" id="SSF56112">
    <property type="entry name" value="Protein kinase-like (PK-like)"/>
    <property type="match status" value="1"/>
</dbReference>
<proteinExistence type="inferred from homology"/>
<keyword evidence="15" id="KW-0175">Coiled coil</keyword>
<evidence type="ECO:0000256" key="5">
    <source>
        <dbReference type="ARBA" id="ARBA00022679"/>
    </source>
</evidence>
<evidence type="ECO:0000256" key="14">
    <source>
        <dbReference type="ARBA" id="ARBA00047470"/>
    </source>
</evidence>
<keyword evidence="6" id="KW-0479">Metal-binding</keyword>
<dbReference type="SUPFAM" id="SSF49562">
    <property type="entry name" value="C2 domain (Calcium/lipid-binding domain, CaLB)"/>
    <property type="match status" value="1"/>
</dbReference>
<evidence type="ECO:0000259" key="19">
    <source>
        <dbReference type="PROSITE" id="PS50081"/>
    </source>
</evidence>
<dbReference type="InterPro" id="IPR017441">
    <property type="entry name" value="Protein_kinase_ATP_BS"/>
</dbReference>
<dbReference type="PROSITE" id="PS00107">
    <property type="entry name" value="PROTEIN_KINASE_ATP"/>
    <property type="match status" value="1"/>
</dbReference>
<feature type="compositionally biased region" description="Pro residues" evidence="17">
    <location>
        <begin position="730"/>
        <end position="741"/>
    </location>
</feature>
<evidence type="ECO:0000256" key="8">
    <source>
        <dbReference type="ARBA" id="ARBA00022741"/>
    </source>
</evidence>
<feature type="compositionally biased region" description="Pro residues" evidence="17">
    <location>
        <begin position="636"/>
        <end position="645"/>
    </location>
</feature>
<feature type="domain" description="AGC-kinase C-terminal" evidence="20">
    <location>
        <begin position="1017"/>
        <end position="1087"/>
    </location>
</feature>
<dbReference type="FunFam" id="1.10.510.10:FF:000101">
    <property type="entry name" value="Protein kinase C"/>
    <property type="match status" value="1"/>
</dbReference>
<reference evidence="22 23" key="1">
    <citation type="journal article" date="2019" name="Fungal Biol. Biotechnol.">
        <title>Draft genome sequence of fastidious pathogen Ceratobasidium theobromae, which causes vascular-streak dieback in Theobroma cacao.</title>
        <authorList>
            <person name="Ali S.S."/>
            <person name="Asman A."/>
            <person name="Shao J."/>
            <person name="Firmansyah A.P."/>
            <person name="Susilo A.W."/>
            <person name="Rosmana A."/>
            <person name="McMahon P."/>
            <person name="Junaid M."/>
            <person name="Guest D."/>
            <person name="Kheng T.Y."/>
            <person name="Meinhardt L.W."/>
            <person name="Bailey B.A."/>
        </authorList>
    </citation>
    <scope>NUCLEOTIDE SEQUENCE [LARGE SCALE GENOMIC DNA]</scope>
    <source>
        <strain evidence="22 23">CT2</strain>
    </source>
</reference>
<evidence type="ECO:0000256" key="17">
    <source>
        <dbReference type="SAM" id="MobiDB-lite"/>
    </source>
</evidence>
<dbReference type="Pfam" id="PF02185">
    <property type="entry name" value="HR1"/>
    <property type="match status" value="1"/>
</dbReference>
<accession>A0A5N5QWF7</accession>
<dbReference type="InterPro" id="IPR017892">
    <property type="entry name" value="Pkinase_C"/>
</dbReference>
<feature type="domain" description="Phorbol-ester/DAG-type" evidence="19">
    <location>
        <begin position="437"/>
        <end position="484"/>
    </location>
</feature>
<dbReference type="InterPro" id="IPR035892">
    <property type="entry name" value="C2_domain_sf"/>
</dbReference>
<evidence type="ECO:0000256" key="1">
    <source>
        <dbReference type="ARBA" id="ARBA00005490"/>
    </source>
</evidence>
<comment type="catalytic activity">
    <reaction evidence="14">
        <text>L-seryl-[protein] + ATP = O-phospho-L-seryl-[protein] + ADP + H(+)</text>
        <dbReference type="Rhea" id="RHEA:17989"/>
        <dbReference type="Rhea" id="RHEA-COMP:9863"/>
        <dbReference type="Rhea" id="RHEA-COMP:11604"/>
        <dbReference type="ChEBI" id="CHEBI:15378"/>
        <dbReference type="ChEBI" id="CHEBI:29999"/>
        <dbReference type="ChEBI" id="CHEBI:30616"/>
        <dbReference type="ChEBI" id="CHEBI:83421"/>
        <dbReference type="ChEBI" id="CHEBI:456216"/>
        <dbReference type="EC" id="2.7.11.13"/>
    </reaction>
</comment>
<keyword evidence="8 16" id="KW-0547">Nucleotide-binding</keyword>
<evidence type="ECO:0000313" key="22">
    <source>
        <dbReference type="EMBL" id="KAB5595941.1"/>
    </source>
</evidence>
<dbReference type="GO" id="GO:0106310">
    <property type="term" value="F:protein serine kinase activity"/>
    <property type="evidence" value="ECO:0007669"/>
    <property type="project" value="RHEA"/>
</dbReference>
<comment type="similarity">
    <text evidence="1">Belongs to the protein kinase superfamily. AGC Ser/Thr protein kinase family. PKC subfamily.</text>
</comment>
<evidence type="ECO:0000256" key="12">
    <source>
        <dbReference type="ARBA" id="ARBA00022840"/>
    </source>
</evidence>
<evidence type="ECO:0000256" key="9">
    <source>
        <dbReference type="ARBA" id="ARBA00022771"/>
    </source>
</evidence>
<dbReference type="PROSITE" id="PS00108">
    <property type="entry name" value="PROTEIN_KINASE_ST"/>
    <property type="match status" value="1"/>
</dbReference>
<evidence type="ECO:0000256" key="4">
    <source>
        <dbReference type="ARBA" id="ARBA00022553"/>
    </source>
</evidence>
<protein>
    <recommendedName>
        <fullName evidence="2">protein kinase C</fullName>
        <ecNumber evidence="2">2.7.11.13</ecNumber>
    </recommendedName>
</protein>
<evidence type="ECO:0000259" key="21">
    <source>
        <dbReference type="PROSITE" id="PS51860"/>
    </source>
</evidence>
<organism evidence="22 23">
    <name type="scientific">Ceratobasidium theobromae</name>
    <dbReference type="NCBI Taxonomy" id="1582974"/>
    <lineage>
        <taxon>Eukaryota</taxon>
        <taxon>Fungi</taxon>
        <taxon>Dikarya</taxon>
        <taxon>Basidiomycota</taxon>
        <taxon>Agaricomycotina</taxon>
        <taxon>Agaricomycetes</taxon>
        <taxon>Cantharellales</taxon>
        <taxon>Ceratobasidiaceae</taxon>
        <taxon>Ceratobasidium</taxon>
    </lineage>
</organism>
<dbReference type="EC" id="2.7.11.13" evidence="2"/>
<dbReference type="Gene3D" id="1.10.287.160">
    <property type="entry name" value="HR1 repeat"/>
    <property type="match status" value="1"/>
</dbReference>
<dbReference type="Gene3D" id="3.30.200.20">
    <property type="entry name" value="Phosphorylase Kinase, domain 1"/>
    <property type="match status" value="1"/>
</dbReference>
<dbReference type="GO" id="GO:0004697">
    <property type="term" value="F:diacylglycerol-dependent serine/threonine kinase activity"/>
    <property type="evidence" value="ECO:0007669"/>
    <property type="project" value="UniProtKB-EC"/>
</dbReference>
<comment type="catalytic activity">
    <reaction evidence="13">
        <text>L-threonyl-[protein] + ATP = O-phospho-L-threonyl-[protein] + ADP + H(+)</text>
        <dbReference type="Rhea" id="RHEA:46608"/>
        <dbReference type="Rhea" id="RHEA-COMP:11060"/>
        <dbReference type="Rhea" id="RHEA-COMP:11605"/>
        <dbReference type="ChEBI" id="CHEBI:15378"/>
        <dbReference type="ChEBI" id="CHEBI:30013"/>
        <dbReference type="ChEBI" id="CHEBI:30616"/>
        <dbReference type="ChEBI" id="CHEBI:61977"/>
        <dbReference type="ChEBI" id="CHEBI:456216"/>
        <dbReference type="EC" id="2.7.11.13"/>
    </reaction>
</comment>